<name>A0A518I3V0_9BACT</name>
<dbReference type="Proteomes" id="UP000319004">
    <property type="component" value="Chromosome"/>
</dbReference>
<evidence type="ECO:0000313" key="2">
    <source>
        <dbReference type="Proteomes" id="UP000319004"/>
    </source>
</evidence>
<protein>
    <submittedName>
        <fullName evidence="1">Uncharacterized protein</fullName>
    </submittedName>
</protein>
<sequence>MSRLLKWASIPVLAIGFVLMPGGNEADAGGFSIRIGNYGYSNYSHTYRRAYPSYRSSYGPSIYYGRSARPTYNYHRSYRGYHPARPHYDYHPPSLVPHGNHLDYVPGHYDFHYRGHGSHRGHGHH</sequence>
<evidence type="ECO:0000313" key="1">
    <source>
        <dbReference type="EMBL" id="QDV47775.1"/>
    </source>
</evidence>
<dbReference type="OrthoDB" id="288328at2"/>
<gene>
    <name evidence="1" type="ORF">Enr13x_76870</name>
</gene>
<dbReference type="AlphaFoldDB" id="A0A518I3V0"/>
<dbReference type="KEGG" id="snep:Enr13x_76870"/>
<accession>A0A518I3V0</accession>
<keyword evidence="2" id="KW-1185">Reference proteome</keyword>
<proteinExistence type="predicted"/>
<reference evidence="1 2" key="1">
    <citation type="submission" date="2019-03" db="EMBL/GenBank/DDBJ databases">
        <title>Deep-cultivation of Planctomycetes and their phenomic and genomic characterization uncovers novel biology.</title>
        <authorList>
            <person name="Wiegand S."/>
            <person name="Jogler M."/>
            <person name="Boedeker C."/>
            <person name="Pinto D."/>
            <person name="Vollmers J."/>
            <person name="Rivas-Marin E."/>
            <person name="Kohn T."/>
            <person name="Peeters S.H."/>
            <person name="Heuer A."/>
            <person name="Rast P."/>
            <person name="Oberbeckmann S."/>
            <person name="Bunk B."/>
            <person name="Jeske O."/>
            <person name="Meyerdierks A."/>
            <person name="Storesund J.E."/>
            <person name="Kallscheuer N."/>
            <person name="Luecker S."/>
            <person name="Lage O.M."/>
            <person name="Pohl T."/>
            <person name="Merkel B.J."/>
            <person name="Hornburger P."/>
            <person name="Mueller R.-W."/>
            <person name="Bruemmer F."/>
            <person name="Labrenz M."/>
            <person name="Spormann A.M."/>
            <person name="Op den Camp H."/>
            <person name="Overmann J."/>
            <person name="Amann R."/>
            <person name="Jetten M.S.M."/>
            <person name="Mascher T."/>
            <person name="Medema M.H."/>
            <person name="Devos D.P."/>
            <person name="Kaster A.-K."/>
            <person name="Ovreas L."/>
            <person name="Rohde M."/>
            <person name="Galperin M.Y."/>
            <person name="Jogler C."/>
        </authorList>
    </citation>
    <scope>NUCLEOTIDE SEQUENCE [LARGE SCALE GENOMIC DNA]</scope>
    <source>
        <strain evidence="1 2">Enr13</strain>
    </source>
</reference>
<dbReference type="RefSeq" id="WP_145391841.1">
    <property type="nucleotide sequence ID" value="NZ_CP037423.1"/>
</dbReference>
<organism evidence="1 2">
    <name type="scientific">Stieleria neptunia</name>
    <dbReference type="NCBI Taxonomy" id="2527979"/>
    <lineage>
        <taxon>Bacteria</taxon>
        <taxon>Pseudomonadati</taxon>
        <taxon>Planctomycetota</taxon>
        <taxon>Planctomycetia</taxon>
        <taxon>Pirellulales</taxon>
        <taxon>Pirellulaceae</taxon>
        <taxon>Stieleria</taxon>
    </lineage>
</organism>
<dbReference type="EMBL" id="CP037423">
    <property type="protein sequence ID" value="QDV47775.1"/>
    <property type="molecule type" value="Genomic_DNA"/>
</dbReference>